<dbReference type="RefSeq" id="WP_183601693.1">
    <property type="nucleotide sequence ID" value="NZ_JACHXK010000009.1"/>
</dbReference>
<name>A0A7W5AZZ8_9BACL</name>
<dbReference type="AlphaFoldDB" id="A0A7W5AZZ8"/>
<protein>
    <submittedName>
        <fullName evidence="1">Uncharacterized protein</fullName>
    </submittedName>
</protein>
<accession>A0A7W5AZZ8</accession>
<reference evidence="1 2" key="1">
    <citation type="submission" date="2020-08" db="EMBL/GenBank/DDBJ databases">
        <title>Genomic Encyclopedia of Type Strains, Phase III (KMG-III): the genomes of soil and plant-associated and newly described type strains.</title>
        <authorList>
            <person name="Whitman W."/>
        </authorList>
    </citation>
    <scope>NUCLEOTIDE SEQUENCE [LARGE SCALE GENOMIC DNA]</scope>
    <source>
        <strain evidence="1 2">CECT 5862</strain>
    </source>
</reference>
<sequence>MELVDIEYVWGIFVADQTKRFPDFFPIGIYTSRELALEELGRLPRDENYQLLRMPLNKSFPYYHKKTGKLVGMNAIHHEHFHYKDEQDREES</sequence>
<comment type="caution">
    <text evidence="1">The sequence shown here is derived from an EMBL/GenBank/DDBJ whole genome shotgun (WGS) entry which is preliminary data.</text>
</comment>
<dbReference type="Proteomes" id="UP000570361">
    <property type="component" value="Unassembled WGS sequence"/>
</dbReference>
<evidence type="ECO:0000313" key="1">
    <source>
        <dbReference type="EMBL" id="MBB3111833.1"/>
    </source>
</evidence>
<gene>
    <name evidence="1" type="ORF">FHS18_003901</name>
</gene>
<evidence type="ECO:0000313" key="2">
    <source>
        <dbReference type="Proteomes" id="UP000570361"/>
    </source>
</evidence>
<proteinExistence type="predicted"/>
<dbReference type="EMBL" id="JACHXK010000009">
    <property type="protein sequence ID" value="MBB3111833.1"/>
    <property type="molecule type" value="Genomic_DNA"/>
</dbReference>
<keyword evidence="2" id="KW-1185">Reference proteome</keyword>
<organism evidence="1 2">
    <name type="scientific">Paenibacillus phyllosphaerae</name>
    <dbReference type="NCBI Taxonomy" id="274593"/>
    <lineage>
        <taxon>Bacteria</taxon>
        <taxon>Bacillati</taxon>
        <taxon>Bacillota</taxon>
        <taxon>Bacilli</taxon>
        <taxon>Bacillales</taxon>
        <taxon>Paenibacillaceae</taxon>
        <taxon>Paenibacillus</taxon>
    </lineage>
</organism>